<protein>
    <submittedName>
        <fullName evidence="1">Uncharacterized protein</fullName>
    </submittedName>
</protein>
<dbReference type="STRING" id="946677.SAMN05444484_101573"/>
<evidence type="ECO:0000313" key="2">
    <source>
        <dbReference type="Proteomes" id="UP000184028"/>
    </source>
</evidence>
<dbReference type="AlphaFoldDB" id="A0A1M6YHE0"/>
<accession>A0A1M6YHE0</accession>
<dbReference type="Proteomes" id="UP000184028">
    <property type="component" value="Unassembled WGS sequence"/>
</dbReference>
<gene>
    <name evidence="1" type="ORF">SAMN05444484_101573</name>
</gene>
<keyword evidence="2" id="KW-1185">Reference proteome</keyword>
<reference evidence="2" key="1">
    <citation type="submission" date="2016-11" db="EMBL/GenBank/DDBJ databases">
        <authorList>
            <person name="Varghese N."/>
            <person name="Submissions S."/>
        </authorList>
    </citation>
    <scope>NUCLEOTIDE SEQUENCE [LARGE SCALE GENOMIC DNA]</scope>
    <source>
        <strain evidence="2">DSM 24724</strain>
    </source>
</reference>
<dbReference type="EMBL" id="FRBT01000001">
    <property type="protein sequence ID" value="SHL17485.1"/>
    <property type="molecule type" value="Genomic_DNA"/>
</dbReference>
<name>A0A1M6YHE0_9FLAO</name>
<sequence length="36" mass="4168">MIYNIALELFIDYFLLFLPAELGERNSGFSVDNTLK</sequence>
<evidence type="ECO:0000313" key="1">
    <source>
        <dbReference type="EMBL" id="SHL17485.1"/>
    </source>
</evidence>
<proteinExistence type="predicted"/>
<organism evidence="1 2">
    <name type="scientific">Flavobacterium chilense</name>
    <dbReference type="NCBI Taxonomy" id="946677"/>
    <lineage>
        <taxon>Bacteria</taxon>
        <taxon>Pseudomonadati</taxon>
        <taxon>Bacteroidota</taxon>
        <taxon>Flavobacteriia</taxon>
        <taxon>Flavobacteriales</taxon>
        <taxon>Flavobacteriaceae</taxon>
        <taxon>Flavobacterium</taxon>
    </lineage>
</organism>